<sequence>MSEYLVTFLMQRKSRYEHKMHQIGLTKLDDPLLNGEGGYVDACYVNDTGEHIIIKANLNRPQALSKNPHEVWVSLLKSNGAVVTGHCTCITGTFPFCIPLPSCFLQHHPCSISFIQQHLQAALVCH</sequence>
<reference evidence="1 2" key="1">
    <citation type="submission" date="2024-11" db="EMBL/GenBank/DDBJ databases">
        <title>Chromosome-level genome assembly of the freshwater bivalve Anodonta woodiana.</title>
        <authorList>
            <person name="Chen X."/>
        </authorList>
    </citation>
    <scope>NUCLEOTIDE SEQUENCE [LARGE SCALE GENOMIC DNA]</scope>
    <source>
        <strain evidence="1">MN2024</strain>
        <tissue evidence="1">Gills</tissue>
    </source>
</reference>
<evidence type="ECO:0000313" key="1">
    <source>
        <dbReference type="EMBL" id="KAL3890277.1"/>
    </source>
</evidence>
<dbReference type="Proteomes" id="UP001634394">
    <property type="component" value="Unassembled WGS sequence"/>
</dbReference>
<dbReference type="AlphaFoldDB" id="A0ABD3XWB2"/>
<accession>A0ABD3XWB2</accession>
<evidence type="ECO:0000313" key="2">
    <source>
        <dbReference type="Proteomes" id="UP001634394"/>
    </source>
</evidence>
<protein>
    <submittedName>
        <fullName evidence="1">Uncharacterized protein</fullName>
    </submittedName>
</protein>
<keyword evidence="2" id="KW-1185">Reference proteome</keyword>
<proteinExistence type="predicted"/>
<comment type="caution">
    <text evidence="1">The sequence shown here is derived from an EMBL/GenBank/DDBJ whole genome shotgun (WGS) entry which is preliminary data.</text>
</comment>
<dbReference type="EMBL" id="JBJQND010000001">
    <property type="protein sequence ID" value="KAL3890277.1"/>
    <property type="molecule type" value="Genomic_DNA"/>
</dbReference>
<gene>
    <name evidence="1" type="ORF">ACJMK2_002563</name>
</gene>
<name>A0ABD3XWB2_SINWO</name>
<organism evidence="1 2">
    <name type="scientific">Sinanodonta woodiana</name>
    <name type="common">Chinese pond mussel</name>
    <name type="synonym">Anodonta woodiana</name>
    <dbReference type="NCBI Taxonomy" id="1069815"/>
    <lineage>
        <taxon>Eukaryota</taxon>
        <taxon>Metazoa</taxon>
        <taxon>Spiralia</taxon>
        <taxon>Lophotrochozoa</taxon>
        <taxon>Mollusca</taxon>
        <taxon>Bivalvia</taxon>
        <taxon>Autobranchia</taxon>
        <taxon>Heteroconchia</taxon>
        <taxon>Palaeoheterodonta</taxon>
        <taxon>Unionida</taxon>
        <taxon>Unionoidea</taxon>
        <taxon>Unionidae</taxon>
        <taxon>Unioninae</taxon>
        <taxon>Sinanodonta</taxon>
    </lineage>
</organism>